<feature type="transmembrane region" description="Helical" evidence="11">
    <location>
        <begin position="382"/>
        <end position="403"/>
    </location>
</feature>
<feature type="domain" description="Transient receptor ion channel" evidence="12">
    <location>
        <begin position="191"/>
        <end position="253"/>
    </location>
</feature>
<feature type="region of interest" description="Disordered" evidence="10">
    <location>
        <begin position="1"/>
        <end position="21"/>
    </location>
</feature>
<comment type="caution">
    <text evidence="13">The sequence shown here is derived from an EMBL/GenBank/DDBJ whole genome shotgun (WGS) entry which is preliminary data.</text>
</comment>
<keyword evidence="7" id="KW-0406">Ion transport</keyword>
<feature type="region of interest" description="Disordered" evidence="10">
    <location>
        <begin position="864"/>
        <end position="892"/>
    </location>
</feature>
<evidence type="ECO:0000256" key="2">
    <source>
        <dbReference type="ARBA" id="ARBA00022448"/>
    </source>
</evidence>
<dbReference type="InterPro" id="IPR002153">
    <property type="entry name" value="TRPC_channel"/>
</dbReference>
<dbReference type="GO" id="GO:0005886">
    <property type="term" value="C:plasma membrane"/>
    <property type="evidence" value="ECO:0007669"/>
    <property type="project" value="TreeGrafter"/>
</dbReference>
<evidence type="ECO:0000256" key="10">
    <source>
        <dbReference type="SAM" id="MobiDB-lite"/>
    </source>
</evidence>
<keyword evidence="8 11" id="KW-0472">Membrane</keyword>
<keyword evidence="14" id="KW-1185">Reference proteome</keyword>
<dbReference type="GO" id="GO:0051480">
    <property type="term" value="P:regulation of cytosolic calcium ion concentration"/>
    <property type="evidence" value="ECO:0007669"/>
    <property type="project" value="TreeGrafter"/>
</dbReference>
<keyword evidence="2" id="KW-0813">Transport</keyword>
<dbReference type="Gene3D" id="1.25.40.20">
    <property type="entry name" value="Ankyrin repeat-containing domain"/>
    <property type="match status" value="1"/>
</dbReference>
<sequence length="1016" mass="118237">MIPEMKKKSIEYDSNPATPQRRYSVDNALGTSMSSITDSTTGCRIPDQKGYLLACERGDIGSVRNYLAERDRNGIDMNGTDPLGRNALLIAIENENVEMIRLLLDNYIETADAILYAILEENVQAVEMIVEHLEKIEQFNPETQGVVIDERSAFTPDITPIILAAHKDNYELIKLFLDRKASIPHPHDVRCSCKECVQVKAEDTLCLSRSRINAYRALASPSLICLSAKDPILYAFELSWELRRLSYIENEFKSEYQELSQQCQIFSVKLLDQVRNSTELEVILNHTTNAWEEVTDRRSAHLSHQLARLKLAVKLRQKRFVAHPSCQQLLAAIWYDGLPGFRNRHILYKLFLILSVAVSFPILSIMYLIAPKSCIGNLSRKPFIKFLCHSASYCFFLFLLILASQRIDYNHLFGSSEHEEHLEREVVDPDRKERRGPPPTPVEWAILAWIIGLIWVEIKQLWDSGLHEYCHNLWNILDFITNSLYMCTFALRTVAYIQVEAEMRDPKLQHIGRRLQRRDWDAWDPTLISECVFATANIFSSLKLVPIFTFNPHLGPLKISLGRMVIDILKFFLLYCLVLFAFACGLNQLFWYYAAMRQQECDLYKTLAQSAEYQDNQRFDMRNLEESCDHKYRSFASLFNTLETLFWALFGLVDLNHFALKEDHSLTEWTGKTIFGSYSCCAIVVLLNMLIAMMSNSYQYISNQADTEWKFARSKLWMEYFEDTATLPPPFNMIPSPKSFYYGMHWIIERFCHNWKKFQQGKQRSMRNQKILKIVNHRENQYRATTRLLIKRYIVQQQRNKQLSEGVSEDDVNEIKQDISAFRFELLDILRRAGYQTGHTDIKQRAYTRNKKRTAMIERRYNENNKSLPDAFNIPFPEPLNNNDPEEPRKKSRAEEFLSQSLNKLNPGKVTPMTWTKFKRFSKRVNFRQPSIGGMTGLRGLNDPTLRRKSAACLKSYSVDDAEFIPGSTSRRRESVQLECKSESCDPATLRRMRLMREQRQSEDTVLEMEAEDLVV</sequence>
<organism evidence="13 14">
    <name type="scientific">Steinernema carpocapsae</name>
    <name type="common">Entomopathogenic nematode</name>
    <dbReference type="NCBI Taxonomy" id="34508"/>
    <lineage>
        <taxon>Eukaryota</taxon>
        <taxon>Metazoa</taxon>
        <taxon>Ecdysozoa</taxon>
        <taxon>Nematoda</taxon>
        <taxon>Chromadorea</taxon>
        <taxon>Rhabditida</taxon>
        <taxon>Tylenchina</taxon>
        <taxon>Panagrolaimomorpha</taxon>
        <taxon>Strongyloidoidea</taxon>
        <taxon>Steinernematidae</taxon>
        <taxon>Steinernema</taxon>
    </lineage>
</organism>
<dbReference type="InterPro" id="IPR013555">
    <property type="entry name" value="TRP_dom"/>
</dbReference>
<keyword evidence="3 11" id="KW-0812">Transmembrane</keyword>
<keyword evidence="5 11" id="KW-1133">Transmembrane helix</keyword>
<dbReference type="OrthoDB" id="2373987at2759"/>
<dbReference type="Gene3D" id="1.10.287.70">
    <property type="match status" value="1"/>
</dbReference>
<proteinExistence type="predicted"/>
<feature type="transmembrane region" description="Helical" evidence="11">
    <location>
        <begin position="571"/>
        <end position="594"/>
    </location>
</feature>
<protein>
    <recommendedName>
        <fullName evidence="12">Transient receptor ion channel domain-containing protein</fullName>
    </recommendedName>
</protein>
<accession>A0A4V5ZZK3</accession>
<dbReference type="PANTHER" id="PTHR10117">
    <property type="entry name" value="TRANSIENT RECEPTOR POTENTIAL CHANNEL"/>
    <property type="match status" value="1"/>
</dbReference>
<dbReference type="GO" id="GO:0070679">
    <property type="term" value="F:inositol 1,4,5 trisphosphate binding"/>
    <property type="evidence" value="ECO:0007669"/>
    <property type="project" value="TreeGrafter"/>
</dbReference>
<dbReference type="InterPro" id="IPR005821">
    <property type="entry name" value="Ion_trans_dom"/>
</dbReference>
<dbReference type="Proteomes" id="UP000298663">
    <property type="component" value="Unassembled WGS sequence"/>
</dbReference>
<evidence type="ECO:0000256" key="8">
    <source>
        <dbReference type="ARBA" id="ARBA00023136"/>
    </source>
</evidence>
<dbReference type="GO" id="GO:0015279">
    <property type="term" value="F:store-operated calcium channel activity"/>
    <property type="evidence" value="ECO:0007669"/>
    <property type="project" value="TreeGrafter"/>
</dbReference>
<keyword evidence="9" id="KW-0407">Ion channel</keyword>
<evidence type="ECO:0000256" key="4">
    <source>
        <dbReference type="ARBA" id="ARBA00022737"/>
    </source>
</evidence>
<dbReference type="InterPro" id="IPR002110">
    <property type="entry name" value="Ankyrin_rpt"/>
</dbReference>
<dbReference type="STRING" id="34508.A0A4V5ZZK3"/>
<evidence type="ECO:0000256" key="3">
    <source>
        <dbReference type="ARBA" id="ARBA00022692"/>
    </source>
</evidence>
<evidence type="ECO:0000259" key="12">
    <source>
        <dbReference type="SMART" id="SM01420"/>
    </source>
</evidence>
<dbReference type="SMART" id="SM01420">
    <property type="entry name" value="TRP_2"/>
    <property type="match status" value="1"/>
</dbReference>
<keyword evidence="6" id="KW-0040">ANK repeat</keyword>
<gene>
    <name evidence="13" type="ORF">L596_023980</name>
</gene>
<dbReference type="AlphaFoldDB" id="A0A4V5ZZK3"/>
<evidence type="ECO:0000256" key="11">
    <source>
        <dbReference type="SAM" id="Phobius"/>
    </source>
</evidence>
<dbReference type="NCBIfam" id="TIGR00870">
    <property type="entry name" value="trp"/>
    <property type="match status" value="1"/>
</dbReference>
<reference evidence="13 14" key="1">
    <citation type="journal article" date="2015" name="Genome Biol.">
        <title>Comparative genomics of Steinernema reveals deeply conserved gene regulatory networks.</title>
        <authorList>
            <person name="Dillman A.R."/>
            <person name="Macchietto M."/>
            <person name="Porter C.F."/>
            <person name="Rogers A."/>
            <person name="Williams B."/>
            <person name="Antoshechkin I."/>
            <person name="Lee M.M."/>
            <person name="Goodwin Z."/>
            <person name="Lu X."/>
            <person name="Lewis E.E."/>
            <person name="Goodrich-Blair H."/>
            <person name="Stock S.P."/>
            <person name="Adams B.J."/>
            <person name="Sternberg P.W."/>
            <person name="Mortazavi A."/>
        </authorList>
    </citation>
    <scope>NUCLEOTIDE SEQUENCE [LARGE SCALE GENOMIC DNA]</scope>
    <source>
        <strain evidence="13 14">ALL</strain>
    </source>
</reference>
<dbReference type="EMBL" id="AZBU02000008">
    <property type="protein sequence ID" value="TKR67905.1"/>
    <property type="molecule type" value="Genomic_DNA"/>
</dbReference>
<comment type="subcellular location">
    <subcellularLocation>
        <location evidence="1">Membrane</location>
        <topology evidence="1">Multi-pass membrane protein</topology>
    </subcellularLocation>
</comment>
<dbReference type="PRINTS" id="PR01097">
    <property type="entry name" value="TRNSRECEPTRP"/>
</dbReference>
<dbReference type="Pfam" id="PF08344">
    <property type="entry name" value="TRP_2"/>
    <property type="match status" value="1"/>
</dbReference>
<feature type="compositionally biased region" description="Basic and acidic residues" evidence="10">
    <location>
        <begin position="1"/>
        <end position="11"/>
    </location>
</feature>
<feature type="transmembrane region" description="Helical" evidence="11">
    <location>
        <begin position="350"/>
        <end position="370"/>
    </location>
</feature>
<reference evidence="13 14" key="2">
    <citation type="journal article" date="2019" name="G3 (Bethesda)">
        <title>Hybrid Assembly of the Genome of the Entomopathogenic Nematode Steinernema carpocapsae Identifies the X-Chromosome.</title>
        <authorList>
            <person name="Serra L."/>
            <person name="Macchietto M."/>
            <person name="Macias-Munoz A."/>
            <person name="McGill C.J."/>
            <person name="Rodriguez I.M."/>
            <person name="Rodriguez B."/>
            <person name="Murad R."/>
            <person name="Mortazavi A."/>
        </authorList>
    </citation>
    <scope>NUCLEOTIDE SEQUENCE [LARGE SCALE GENOMIC DNA]</scope>
    <source>
        <strain evidence="13 14">ALL</strain>
    </source>
</reference>
<keyword evidence="4" id="KW-0677">Repeat</keyword>
<dbReference type="InterPro" id="IPR036770">
    <property type="entry name" value="Ankyrin_rpt-contain_sf"/>
</dbReference>
<evidence type="ECO:0000313" key="13">
    <source>
        <dbReference type="EMBL" id="TKR67905.1"/>
    </source>
</evidence>
<dbReference type="SUPFAM" id="SSF48403">
    <property type="entry name" value="Ankyrin repeat"/>
    <property type="match status" value="1"/>
</dbReference>
<dbReference type="GO" id="GO:0034703">
    <property type="term" value="C:cation channel complex"/>
    <property type="evidence" value="ECO:0007669"/>
    <property type="project" value="TreeGrafter"/>
</dbReference>
<evidence type="ECO:0000256" key="6">
    <source>
        <dbReference type="ARBA" id="ARBA00023043"/>
    </source>
</evidence>
<dbReference type="Pfam" id="PF12796">
    <property type="entry name" value="Ank_2"/>
    <property type="match status" value="1"/>
</dbReference>
<evidence type="ECO:0000256" key="5">
    <source>
        <dbReference type="ARBA" id="ARBA00022989"/>
    </source>
</evidence>
<evidence type="ECO:0000256" key="1">
    <source>
        <dbReference type="ARBA" id="ARBA00004141"/>
    </source>
</evidence>
<evidence type="ECO:0000256" key="7">
    <source>
        <dbReference type="ARBA" id="ARBA00023065"/>
    </source>
</evidence>
<dbReference type="Pfam" id="PF00520">
    <property type="entry name" value="Ion_trans"/>
    <property type="match status" value="1"/>
</dbReference>
<evidence type="ECO:0000256" key="9">
    <source>
        <dbReference type="ARBA" id="ARBA00023303"/>
    </source>
</evidence>
<dbReference type="SMART" id="SM00248">
    <property type="entry name" value="ANK"/>
    <property type="match status" value="2"/>
</dbReference>
<dbReference type="PANTHER" id="PTHR10117:SF54">
    <property type="entry name" value="TRANSIENT RECEPTOR POTENTIAL-GAMMA PROTEIN"/>
    <property type="match status" value="1"/>
</dbReference>
<evidence type="ECO:0000313" key="14">
    <source>
        <dbReference type="Proteomes" id="UP000298663"/>
    </source>
</evidence>
<name>A0A4V5ZZK3_STECR</name>
<feature type="transmembrane region" description="Helical" evidence="11">
    <location>
        <begin position="674"/>
        <end position="694"/>
    </location>
</feature>